<evidence type="ECO:0000313" key="2">
    <source>
        <dbReference type="Proteomes" id="UP000740926"/>
    </source>
</evidence>
<name>A0A9P6XQ52_9FUNG</name>
<reference evidence="1 2" key="1">
    <citation type="journal article" date="2020" name="Microb. Genom.">
        <title>Genetic diversity of clinical and environmental Mucorales isolates obtained from an investigation of mucormycosis cases among solid organ transplant recipients.</title>
        <authorList>
            <person name="Nguyen M.H."/>
            <person name="Kaul D."/>
            <person name="Muto C."/>
            <person name="Cheng S.J."/>
            <person name="Richter R.A."/>
            <person name="Bruno V.M."/>
            <person name="Liu G."/>
            <person name="Beyhan S."/>
            <person name="Sundermann A.J."/>
            <person name="Mounaud S."/>
            <person name="Pasculle A.W."/>
            <person name="Nierman W.C."/>
            <person name="Driscoll E."/>
            <person name="Cumbie R."/>
            <person name="Clancy C.J."/>
            <person name="Dupont C.L."/>
        </authorList>
    </citation>
    <scope>NUCLEOTIDE SEQUENCE [LARGE SCALE GENOMIC DNA]</scope>
    <source>
        <strain evidence="1 2">GL24</strain>
    </source>
</reference>
<comment type="caution">
    <text evidence="1">The sequence shown here is derived from an EMBL/GenBank/DDBJ whole genome shotgun (WGS) entry which is preliminary data.</text>
</comment>
<protein>
    <submittedName>
        <fullName evidence="1">Uncharacterized protein</fullName>
    </submittedName>
</protein>
<keyword evidence="2" id="KW-1185">Reference proteome</keyword>
<dbReference type="EMBL" id="JAANIU010013162">
    <property type="protein sequence ID" value="KAG1530112.1"/>
    <property type="molecule type" value="Genomic_DNA"/>
</dbReference>
<accession>A0A9P6XQ52</accession>
<organism evidence="1 2">
    <name type="scientific">Rhizopus delemar</name>
    <dbReference type="NCBI Taxonomy" id="936053"/>
    <lineage>
        <taxon>Eukaryota</taxon>
        <taxon>Fungi</taxon>
        <taxon>Fungi incertae sedis</taxon>
        <taxon>Mucoromycota</taxon>
        <taxon>Mucoromycotina</taxon>
        <taxon>Mucoromycetes</taxon>
        <taxon>Mucorales</taxon>
        <taxon>Mucorineae</taxon>
        <taxon>Rhizopodaceae</taxon>
        <taxon>Rhizopus</taxon>
    </lineage>
</organism>
<dbReference type="AlphaFoldDB" id="A0A9P6XQ52"/>
<proteinExistence type="predicted"/>
<gene>
    <name evidence="1" type="ORF">G6F50_017535</name>
</gene>
<evidence type="ECO:0000313" key="1">
    <source>
        <dbReference type="EMBL" id="KAG1530112.1"/>
    </source>
</evidence>
<sequence length="128" mass="14186">MLILGDEPRAGNDLQQLGQLRRVLHIQFARAVAVNGLGGHRGKGLDGVVAAAVGTHQHHQQRKWQCRDRDHALQRIQARQGDVLEAEFLGVLVDRPRAAIRPRLVEQRQARPNIVTAPAGEDGRHLLT</sequence>
<dbReference type="Proteomes" id="UP000740926">
    <property type="component" value="Unassembled WGS sequence"/>
</dbReference>